<feature type="non-terminal residue" evidence="3">
    <location>
        <position position="170"/>
    </location>
</feature>
<feature type="transmembrane region" description="Helical" evidence="1">
    <location>
        <begin position="79"/>
        <end position="98"/>
    </location>
</feature>
<dbReference type="InterPro" id="IPR008250">
    <property type="entry name" value="ATPase_P-typ_transduc_dom_A_sf"/>
</dbReference>
<keyword evidence="1" id="KW-0812">Transmembrane</keyword>
<dbReference type="InterPro" id="IPR023298">
    <property type="entry name" value="ATPase_P-typ_TM_dom_sf"/>
</dbReference>
<reference evidence="3" key="1">
    <citation type="submission" date="2018-11" db="EMBL/GenBank/DDBJ databases">
        <title>Henneguya salminicola genome and transcriptome.</title>
        <authorList>
            <person name="Yahalomi D."/>
            <person name="Atkinson S.D."/>
            <person name="Neuhof M."/>
            <person name="Chang E.S."/>
            <person name="Philippe H."/>
            <person name="Cartwright P."/>
            <person name="Bartholomew J.L."/>
            <person name="Huchon D."/>
        </authorList>
    </citation>
    <scope>NUCLEOTIDE SEQUENCE</scope>
    <source>
        <strain evidence="3">Hz1</strain>
        <tissue evidence="3">Whole</tissue>
    </source>
</reference>
<evidence type="ECO:0000256" key="1">
    <source>
        <dbReference type="SAM" id="Phobius"/>
    </source>
</evidence>
<feature type="domain" description="P-type ATPase N-terminal" evidence="2">
    <location>
        <begin position="26"/>
        <end position="81"/>
    </location>
</feature>
<evidence type="ECO:0000259" key="2">
    <source>
        <dbReference type="Pfam" id="PF16209"/>
    </source>
</evidence>
<protein>
    <submittedName>
        <fullName evidence="3">Phospholipid-transporting ATPase IB (Trinotate prediction)</fullName>
    </submittedName>
</protein>
<dbReference type="GO" id="GO:0140326">
    <property type="term" value="F:ATPase-coupled intramembrane lipid transporter activity"/>
    <property type="evidence" value="ECO:0007669"/>
    <property type="project" value="TreeGrafter"/>
</dbReference>
<dbReference type="SUPFAM" id="SSF81665">
    <property type="entry name" value="Calcium ATPase, transmembrane domain M"/>
    <property type="match status" value="1"/>
</dbReference>
<dbReference type="Gene3D" id="2.70.150.10">
    <property type="entry name" value="Calcium-transporting ATPase, cytoplasmic transduction domain A"/>
    <property type="match status" value="1"/>
</dbReference>
<keyword evidence="1" id="KW-1133">Transmembrane helix</keyword>
<dbReference type="PANTHER" id="PTHR24092">
    <property type="entry name" value="PROBABLE PHOSPHOLIPID-TRANSPORTING ATPASE"/>
    <property type="match status" value="1"/>
</dbReference>
<sequence>MNYFFNRARNNQDCDHRQFKVTSEDNLDFCSNYVNTARYSFLSFFPLFICDQFGKLTNVYFLIIGLMEQIPGVSPVGRFVTLVPLSLVLFVSAIKEIVEDIKRRKSDIRMNSLKCEVFSRFWNRSTWGEITVGDIVRVSAGQTFPADLILIATSESSQCCYIQTASLDGE</sequence>
<proteinExistence type="predicted"/>
<dbReference type="GO" id="GO:0005802">
    <property type="term" value="C:trans-Golgi network"/>
    <property type="evidence" value="ECO:0007669"/>
    <property type="project" value="TreeGrafter"/>
</dbReference>
<dbReference type="Pfam" id="PF16209">
    <property type="entry name" value="PhoLip_ATPase_N"/>
    <property type="match status" value="1"/>
</dbReference>
<name>A0A6G3MLE1_HENSL</name>
<organism evidence="3">
    <name type="scientific">Henneguya salminicola</name>
    <name type="common">Myxosporean</name>
    <dbReference type="NCBI Taxonomy" id="69463"/>
    <lineage>
        <taxon>Eukaryota</taxon>
        <taxon>Metazoa</taxon>
        <taxon>Cnidaria</taxon>
        <taxon>Myxozoa</taxon>
        <taxon>Myxosporea</taxon>
        <taxon>Bivalvulida</taxon>
        <taxon>Platysporina</taxon>
        <taxon>Myxobolidae</taxon>
        <taxon>Henneguya</taxon>
    </lineage>
</organism>
<keyword evidence="1" id="KW-0472">Membrane</keyword>
<dbReference type="OrthoDB" id="2149825at2759"/>
<accession>A0A6G3MLE1</accession>
<feature type="transmembrane region" description="Helical" evidence="1">
    <location>
        <begin position="41"/>
        <end position="67"/>
    </location>
</feature>
<dbReference type="GO" id="GO:0005886">
    <property type="term" value="C:plasma membrane"/>
    <property type="evidence" value="ECO:0007669"/>
    <property type="project" value="TreeGrafter"/>
</dbReference>
<dbReference type="GO" id="GO:0045332">
    <property type="term" value="P:phospholipid translocation"/>
    <property type="evidence" value="ECO:0007669"/>
    <property type="project" value="TreeGrafter"/>
</dbReference>
<dbReference type="AlphaFoldDB" id="A0A6G3MLE1"/>
<dbReference type="PANTHER" id="PTHR24092:SF150">
    <property type="entry name" value="PHOSPHOLIPID-TRANSPORTING ATPASE"/>
    <property type="match status" value="1"/>
</dbReference>
<dbReference type="SUPFAM" id="SSF81653">
    <property type="entry name" value="Calcium ATPase, transduction domain A"/>
    <property type="match status" value="1"/>
</dbReference>
<dbReference type="InterPro" id="IPR032631">
    <property type="entry name" value="P-type_ATPase_N"/>
</dbReference>
<evidence type="ECO:0000313" key="3">
    <source>
        <dbReference type="EMBL" id="NDJ94746.1"/>
    </source>
</evidence>
<dbReference type="EMBL" id="GHBP01011173">
    <property type="protein sequence ID" value="NDJ94746.1"/>
    <property type="molecule type" value="Transcribed_RNA"/>
</dbReference>